<dbReference type="AlphaFoldDB" id="A0A1H6KLR5"/>
<dbReference type="STRING" id="1159016.SAMN02927937_01070"/>
<evidence type="ECO:0008006" key="4">
    <source>
        <dbReference type="Google" id="ProtNLM"/>
    </source>
</evidence>
<evidence type="ECO:0000256" key="1">
    <source>
        <dbReference type="SAM" id="SignalP"/>
    </source>
</evidence>
<dbReference type="Proteomes" id="UP000199634">
    <property type="component" value="Unassembled WGS sequence"/>
</dbReference>
<dbReference type="Gene3D" id="2.40.160.20">
    <property type="match status" value="1"/>
</dbReference>
<organism evidence="2 3">
    <name type="scientific">Paenimyroides marinum</name>
    <dbReference type="NCBI Taxonomy" id="1159016"/>
    <lineage>
        <taxon>Bacteria</taxon>
        <taxon>Pseudomonadati</taxon>
        <taxon>Bacteroidota</taxon>
        <taxon>Flavobacteriia</taxon>
        <taxon>Flavobacteriales</taxon>
        <taxon>Flavobacteriaceae</taxon>
        <taxon>Paenimyroides</taxon>
    </lineage>
</organism>
<keyword evidence="3" id="KW-1185">Reference proteome</keyword>
<evidence type="ECO:0000313" key="2">
    <source>
        <dbReference type="EMBL" id="SEH72495.1"/>
    </source>
</evidence>
<dbReference type="InterPro" id="IPR011250">
    <property type="entry name" value="OMP/PagP_B-barrel"/>
</dbReference>
<dbReference type="OrthoDB" id="978645at2"/>
<dbReference type="EMBL" id="FNXE01000011">
    <property type="protein sequence ID" value="SEH72495.1"/>
    <property type="molecule type" value="Genomic_DNA"/>
</dbReference>
<feature type="chain" id="PRO_5011570583" description="Outer membrane protein beta-barrel domain-containing protein" evidence="1">
    <location>
        <begin position="20"/>
        <end position="166"/>
    </location>
</feature>
<feature type="signal peptide" evidence="1">
    <location>
        <begin position="1"/>
        <end position="19"/>
    </location>
</feature>
<accession>A0A1H6KLR5</accession>
<evidence type="ECO:0000313" key="3">
    <source>
        <dbReference type="Proteomes" id="UP000199634"/>
    </source>
</evidence>
<proteinExistence type="predicted"/>
<dbReference type="RefSeq" id="WP_091097115.1">
    <property type="nucleotide sequence ID" value="NZ_FNXE01000011.1"/>
</dbReference>
<gene>
    <name evidence="2" type="ORF">SAMN02927937_01070</name>
</gene>
<keyword evidence="1" id="KW-0732">Signal</keyword>
<reference evidence="2 3" key="1">
    <citation type="submission" date="2016-10" db="EMBL/GenBank/DDBJ databases">
        <authorList>
            <person name="de Groot N.N."/>
        </authorList>
    </citation>
    <scope>NUCLEOTIDE SEQUENCE [LARGE SCALE GENOMIC DNA]</scope>
    <source>
        <strain evidence="2 3">CGMCC 1.10825</strain>
    </source>
</reference>
<protein>
    <recommendedName>
        <fullName evidence="4">Outer membrane protein beta-barrel domain-containing protein</fullName>
    </recommendedName>
</protein>
<sequence length="166" mass="18684">MKKIVLTAVVALTAIATQAQEGISKNAIGLRFGSNDGIGVEASYQHLLSDKNRLEIDLGWRSSNHYDAVKATGVYQWIWNIKGGFHWYAGAGAGLGSWSYDYHVGPNHHYSNNDFFFFVAGQVGIEYNFKFPLQLFVDFRPEIYLINNDYHDSFGPDFGTGARFKF</sequence>
<dbReference type="SUPFAM" id="SSF56925">
    <property type="entry name" value="OMPA-like"/>
    <property type="match status" value="1"/>
</dbReference>
<name>A0A1H6KLR5_9FLAO</name>